<evidence type="ECO:0000313" key="8">
    <source>
        <dbReference type="Proteomes" id="UP000095358"/>
    </source>
</evidence>
<evidence type="ECO:0000256" key="3">
    <source>
        <dbReference type="ARBA" id="ARBA00022576"/>
    </source>
</evidence>
<dbReference type="GO" id="GO:0047536">
    <property type="term" value="F:2-aminoadipate transaminase activity"/>
    <property type="evidence" value="ECO:0007669"/>
    <property type="project" value="TreeGrafter"/>
</dbReference>
<evidence type="ECO:0000256" key="4">
    <source>
        <dbReference type="ARBA" id="ARBA00022679"/>
    </source>
</evidence>
<dbReference type="EMBL" id="LPNN01000002">
    <property type="protein sequence ID" value="OEJ91761.1"/>
    <property type="molecule type" value="Genomic_DNA"/>
</dbReference>
<comment type="caution">
    <text evidence="7">The sequence shown here is derived from an EMBL/GenBank/DDBJ whole genome shotgun (WGS) entry which is preliminary data.</text>
</comment>
<evidence type="ECO:0000256" key="1">
    <source>
        <dbReference type="ARBA" id="ARBA00001933"/>
    </source>
</evidence>
<dbReference type="AlphaFoldDB" id="A0A1E5RXT9"/>
<dbReference type="InterPro" id="IPR015421">
    <property type="entry name" value="PyrdxlP-dep_Trfase_major"/>
</dbReference>
<dbReference type="SUPFAM" id="SSF53383">
    <property type="entry name" value="PLP-dependent transferases"/>
    <property type="match status" value="1"/>
</dbReference>
<evidence type="ECO:0000313" key="7">
    <source>
        <dbReference type="EMBL" id="OEJ91761.1"/>
    </source>
</evidence>
<dbReference type="Pfam" id="PF00155">
    <property type="entry name" value="Aminotran_1_2"/>
    <property type="match status" value="1"/>
</dbReference>
<evidence type="ECO:0000256" key="5">
    <source>
        <dbReference type="ARBA" id="ARBA00022898"/>
    </source>
</evidence>
<dbReference type="Gene3D" id="3.40.640.10">
    <property type="entry name" value="Type I PLP-dependent aspartate aminotransferase-like (Major domain)"/>
    <property type="match status" value="1"/>
</dbReference>
<dbReference type="Proteomes" id="UP000095358">
    <property type="component" value="Unassembled WGS sequence"/>
</dbReference>
<keyword evidence="3 7" id="KW-0032">Aminotransferase</keyword>
<comment type="cofactor">
    <cofactor evidence="1">
        <name>pyridoxal 5'-phosphate</name>
        <dbReference type="ChEBI" id="CHEBI:597326"/>
    </cofactor>
</comment>
<dbReference type="STRING" id="29833.A0A1E5RXT9"/>
<dbReference type="VEuPathDB" id="FungiDB:AWRI3580_g1058"/>
<keyword evidence="8" id="KW-1185">Reference proteome</keyword>
<dbReference type="GO" id="GO:0030170">
    <property type="term" value="F:pyridoxal phosphate binding"/>
    <property type="evidence" value="ECO:0007669"/>
    <property type="project" value="InterPro"/>
</dbReference>
<dbReference type="PANTHER" id="PTHR42790">
    <property type="entry name" value="AMINOTRANSFERASE"/>
    <property type="match status" value="1"/>
</dbReference>
<name>A0A1E5RXT9_HANUV</name>
<dbReference type="GO" id="GO:0006571">
    <property type="term" value="P:tyrosine biosynthetic process"/>
    <property type="evidence" value="ECO:0007669"/>
    <property type="project" value="TreeGrafter"/>
</dbReference>
<organism evidence="7 8">
    <name type="scientific">Hanseniaspora uvarum</name>
    <name type="common">Yeast</name>
    <name type="synonym">Kloeckera apiculata</name>
    <dbReference type="NCBI Taxonomy" id="29833"/>
    <lineage>
        <taxon>Eukaryota</taxon>
        <taxon>Fungi</taxon>
        <taxon>Dikarya</taxon>
        <taxon>Ascomycota</taxon>
        <taxon>Saccharomycotina</taxon>
        <taxon>Saccharomycetes</taxon>
        <taxon>Saccharomycodales</taxon>
        <taxon>Saccharomycodaceae</taxon>
        <taxon>Hanseniaspora</taxon>
    </lineage>
</organism>
<reference evidence="8" key="1">
    <citation type="journal article" date="2016" name="Genome Announc.">
        <title>Genome sequences of three species of Hanseniaspora isolated from spontaneous wine fermentations.</title>
        <authorList>
            <person name="Sternes P.R."/>
            <person name="Lee D."/>
            <person name="Kutyna D.R."/>
            <person name="Borneman A.R."/>
        </authorList>
    </citation>
    <scope>NUCLEOTIDE SEQUENCE [LARGE SCALE GENOMIC DNA]</scope>
    <source>
        <strain evidence="8">AWRI3580</strain>
    </source>
</reference>
<accession>A0A1E5RXT9</accession>
<dbReference type="InterPro" id="IPR050859">
    <property type="entry name" value="Class-I_PLP-dep_aminotransf"/>
</dbReference>
<protein>
    <submittedName>
        <fullName evidence="7">Aromatic amino acid aminotransferase 2</fullName>
    </submittedName>
</protein>
<keyword evidence="5" id="KW-0663">Pyridoxal phosphate</keyword>
<proteinExistence type="inferred from homology"/>
<dbReference type="GO" id="GO:0009074">
    <property type="term" value="P:aromatic amino acid family catabolic process"/>
    <property type="evidence" value="ECO:0007669"/>
    <property type="project" value="TreeGrafter"/>
</dbReference>
<gene>
    <name evidence="7" type="ORF">AWRI3580_g1058</name>
</gene>
<evidence type="ECO:0000256" key="2">
    <source>
        <dbReference type="ARBA" id="ARBA00007441"/>
    </source>
</evidence>
<dbReference type="InterPro" id="IPR004839">
    <property type="entry name" value="Aminotransferase_I/II_large"/>
</dbReference>
<dbReference type="PANTHER" id="PTHR42790:SF2">
    <property type="entry name" value="AROMATIC AMINO ACID AMINOTRANSFERASE 2"/>
    <property type="match status" value="1"/>
</dbReference>
<keyword evidence="4 7" id="KW-0808">Transferase</keyword>
<evidence type="ECO:0000259" key="6">
    <source>
        <dbReference type="Pfam" id="PF00155"/>
    </source>
</evidence>
<sequence length="537" mass="61660">MTTYQAYFSKTDHKRILPPSWGHGPFPAKLEQNLALLDPNHMITMGSGTPNKDFFSVKNITVNHSIDLHYQKDAKDSHINSFYIGEKVKQSDVQKADSKIEELFEYADNTFGSYSTIDLVKKLTKKFEIFKDYKSNNFSEEDYDYCVTSGTSASSYYLCQLLLDDTKTILVEELTFTVIMGNVSMTGANVVPFNVNLNANDENGENPIDTKYLENLLKNWSTIHPKKPFPLVFYTIPVQNPTGLVQKIQHKREIYDILKKYKILVMEDDPYGYLTLTDDLKSNCDFNDKASFESQKQIYFSALKKTGSYLSIDTEGLVIRCESFSKIFGTGLRLGFIIGPKKIIDRVKNYIECSTREISGLSMTVFNQCCQGMDKLLCQNLKTNDIEQLDGWVQWCINLCVLHRHKQKVLYKELTENPVYASKRLFTCIKPTFGMFLFIGLNLNEFKSEALKSPQALTEAMQYMDYKLLENNLDAIIGTRLIVDINHSFKKSGFIRVTTSQIKNDKELAEAARRICTSIEQFFDEYLTKKQPYPVLL</sequence>
<dbReference type="GO" id="GO:0008793">
    <property type="term" value="F:aromatic-amino-acid transaminase activity"/>
    <property type="evidence" value="ECO:0007669"/>
    <property type="project" value="TreeGrafter"/>
</dbReference>
<feature type="domain" description="Aminotransferase class I/classII large" evidence="6">
    <location>
        <begin position="102"/>
        <end position="515"/>
    </location>
</feature>
<dbReference type="CDD" id="cd00609">
    <property type="entry name" value="AAT_like"/>
    <property type="match status" value="1"/>
</dbReference>
<comment type="similarity">
    <text evidence="2">Belongs to the class-I pyridoxal-phosphate-dependent aminotransferase family.</text>
</comment>
<dbReference type="OrthoDB" id="7042322at2759"/>
<dbReference type="GO" id="GO:0019878">
    <property type="term" value="P:lysine biosynthetic process via aminoadipic acid"/>
    <property type="evidence" value="ECO:0007669"/>
    <property type="project" value="TreeGrafter"/>
</dbReference>
<dbReference type="InterPro" id="IPR015424">
    <property type="entry name" value="PyrdxlP-dep_Trfase"/>
</dbReference>